<keyword evidence="6 12" id="KW-0547">Nucleotide-binding</keyword>
<keyword evidence="5" id="KW-0677">Repeat</keyword>
<dbReference type="InterPro" id="IPR002404">
    <property type="entry name" value="IRS_PTB"/>
</dbReference>
<dbReference type="GO" id="GO:0003779">
    <property type="term" value="F:actin binding"/>
    <property type="evidence" value="ECO:0007669"/>
    <property type="project" value="UniProtKB-KW"/>
</dbReference>
<dbReference type="GO" id="GO:0003774">
    <property type="term" value="F:cytoskeletal motor activity"/>
    <property type="evidence" value="ECO:0007669"/>
    <property type="project" value="UniProtKB-UniRule"/>
</dbReference>
<evidence type="ECO:0000256" key="4">
    <source>
        <dbReference type="ARBA" id="ARBA00022490"/>
    </source>
</evidence>
<dbReference type="Gene3D" id="1.20.80.10">
    <property type="match status" value="2"/>
</dbReference>
<dbReference type="Gene3D" id="2.30.29.30">
    <property type="entry name" value="Pleckstrin-homology domain (PH domain)/Phosphotyrosine-binding domain (PTB)"/>
    <property type="match status" value="2"/>
</dbReference>
<dbReference type="Gene3D" id="1.10.10.820">
    <property type="match status" value="1"/>
</dbReference>
<keyword evidence="8 12" id="KW-0518">Myosin</keyword>
<feature type="domain" description="FERM" evidence="14">
    <location>
        <begin position="1214"/>
        <end position="1522"/>
    </location>
</feature>
<dbReference type="PROSITE" id="PS51016">
    <property type="entry name" value="MYTH4"/>
    <property type="match status" value="2"/>
</dbReference>
<evidence type="ECO:0000259" key="16">
    <source>
        <dbReference type="PROSITE" id="PS51456"/>
    </source>
</evidence>
<dbReference type="InterPro" id="IPR036961">
    <property type="entry name" value="Kinesin_motor_dom_sf"/>
</dbReference>
<dbReference type="Gene3D" id="1.20.120.720">
    <property type="entry name" value="Myosin VI head, motor domain, U50 subdomain"/>
    <property type="match status" value="1"/>
</dbReference>
<dbReference type="EMBL" id="OW240913">
    <property type="protein sequence ID" value="CAH2246795.1"/>
    <property type="molecule type" value="Genomic_DNA"/>
</dbReference>
<dbReference type="CDD" id="cd13199">
    <property type="entry name" value="FERM_C2_MyoVII"/>
    <property type="match status" value="1"/>
</dbReference>
<evidence type="ECO:0000313" key="18">
    <source>
        <dbReference type="Proteomes" id="UP001295444"/>
    </source>
</evidence>
<gene>
    <name evidence="17" type="ORF">PECUL_23A062158</name>
</gene>
<dbReference type="GO" id="GO:0005737">
    <property type="term" value="C:cytoplasm"/>
    <property type="evidence" value="ECO:0007669"/>
    <property type="project" value="UniProtKB-SubCell"/>
</dbReference>
<dbReference type="PROSITE" id="PS50002">
    <property type="entry name" value="SH3"/>
    <property type="match status" value="1"/>
</dbReference>
<dbReference type="InterPro" id="IPR014352">
    <property type="entry name" value="FERM/acyl-CoA-bd_prot_sf"/>
</dbReference>
<keyword evidence="4" id="KW-0963">Cytoplasm</keyword>
<evidence type="ECO:0000256" key="9">
    <source>
        <dbReference type="ARBA" id="ARBA00023175"/>
    </source>
</evidence>
<evidence type="ECO:0000256" key="10">
    <source>
        <dbReference type="ARBA" id="ARBA00023203"/>
    </source>
</evidence>
<dbReference type="InterPro" id="IPR027417">
    <property type="entry name" value="P-loop_NTPase"/>
</dbReference>
<dbReference type="PROSITE" id="PS50057">
    <property type="entry name" value="FERM_3"/>
    <property type="match status" value="2"/>
</dbReference>
<evidence type="ECO:0000256" key="8">
    <source>
        <dbReference type="ARBA" id="ARBA00023123"/>
    </source>
</evidence>
<dbReference type="Gene3D" id="3.40.850.10">
    <property type="entry name" value="Kinesin motor domain"/>
    <property type="match status" value="1"/>
</dbReference>
<dbReference type="GO" id="GO:0016459">
    <property type="term" value="C:myosin complex"/>
    <property type="evidence" value="ECO:0007669"/>
    <property type="project" value="UniProtKB-KW"/>
</dbReference>
<organism evidence="17 18">
    <name type="scientific">Pelobates cultripes</name>
    <name type="common">Western spadefoot toad</name>
    <dbReference type="NCBI Taxonomy" id="61616"/>
    <lineage>
        <taxon>Eukaryota</taxon>
        <taxon>Metazoa</taxon>
        <taxon>Chordata</taxon>
        <taxon>Craniata</taxon>
        <taxon>Vertebrata</taxon>
        <taxon>Euteleostomi</taxon>
        <taxon>Amphibia</taxon>
        <taxon>Batrachia</taxon>
        <taxon>Anura</taxon>
        <taxon>Pelobatoidea</taxon>
        <taxon>Pelobatidae</taxon>
        <taxon>Pelobates</taxon>
    </lineage>
</organism>
<dbReference type="PANTHER" id="PTHR22692:SF24">
    <property type="entry name" value="MYOSIN VIIB"/>
    <property type="match status" value="1"/>
</dbReference>
<dbReference type="InterPro" id="IPR001609">
    <property type="entry name" value="Myosin_head_motor_dom-like"/>
</dbReference>
<dbReference type="InterPro" id="IPR000299">
    <property type="entry name" value="FERM_domain"/>
</dbReference>
<dbReference type="CDD" id="cd01381">
    <property type="entry name" value="MYSc_Myo7"/>
    <property type="match status" value="1"/>
</dbReference>
<dbReference type="InterPro" id="IPR019749">
    <property type="entry name" value="Band_41_domain"/>
</dbReference>
<dbReference type="SMART" id="SM00015">
    <property type="entry name" value="IQ"/>
    <property type="match status" value="4"/>
</dbReference>
<dbReference type="CDD" id="cd23767">
    <property type="entry name" value="IQCD"/>
    <property type="match status" value="1"/>
</dbReference>
<dbReference type="Pfam" id="PF00063">
    <property type="entry name" value="Myosin_head"/>
    <property type="match status" value="1"/>
</dbReference>
<feature type="domain" description="SH3" evidence="13">
    <location>
        <begin position="1520"/>
        <end position="1599"/>
    </location>
</feature>
<dbReference type="InterPro" id="IPR041794">
    <property type="entry name" value="MyoVII_FERM_C2"/>
</dbReference>
<dbReference type="InterPro" id="IPR019748">
    <property type="entry name" value="FERM_central"/>
</dbReference>
<proteinExistence type="inferred from homology"/>
<evidence type="ECO:0000259" key="15">
    <source>
        <dbReference type="PROSITE" id="PS51016"/>
    </source>
</evidence>
<dbReference type="PROSITE" id="PS51456">
    <property type="entry name" value="MYOSIN_MOTOR"/>
    <property type="match status" value="1"/>
</dbReference>
<dbReference type="SUPFAM" id="SSF50729">
    <property type="entry name" value="PH domain-like"/>
    <property type="match status" value="1"/>
</dbReference>
<evidence type="ECO:0000256" key="12">
    <source>
        <dbReference type="PROSITE-ProRule" id="PRU00782"/>
    </source>
</evidence>
<dbReference type="Gene3D" id="1.20.58.530">
    <property type="match status" value="1"/>
</dbReference>
<keyword evidence="3 11" id="KW-0728">SH3 domain</keyword>
<feature type="domain" description="MyTH4" evidence="15">
    <location>
        <begin position="978"/>
        <end position="1209"/>
    </location>
</feature>
<keyword evidence="10 12" id="KW-0009">Actin-binding</keyword>
<dbReference type="SMART" id="SM00139">
    <property type="entry name" value="MyTH4"/>
    <property type="match status" value="2"/>
</dbReference>
<evidence type="ECO:0000313" key="17">
    <source>
        <dbReference type="EMBL" id="CAH2246795.1"/>
    </source>
</evidence>
<keyword evidence="7 12" id="KW-0067">ATP-binding</keyword>
<dbReference type="InterPro" id="IPR057130">
    <property type="entry name" value="Myosin_VII_N"/>
</dbReference>
<comment type="similarity">
    <text evidence="2 12">Belongs to the TRAFAC class myosin-kinesin ATPase superfamily. Myosin family.</text>
</comment>
<dbReference type="InterPro" id="IPR041793">
    <property type="entry name" value="MyoVII_FERM_C1"/>
</dbReference>
<evidence type="ECO:0000256" key="2">
    <source>
        <dbReference type="ARBA" id="ARBA00008314"/>
    </source>
</evidence>
<reference evidence="17" key="1">
    <citation type="submission" date="2022-03" db="EMBL/GenBank/DDBJ databases">
        <authorList>
            <person name="Alioto T."/>
            <person name="Alioto T."/>
            <person name="Gomez Garrido J."/>
        </authorList>
    </citation>
    <scope>NUCLEOTIDE SEQUENCE</scope>
</reference>
<feature type="domain" description="MyTH4" evidence="15">
    <location>
        <begin position="1674"/>
        <end position="1823"/>
    </location>
</feature>
<dbReference type="Pfam" id="PF24123">
    <property type="entry name" value="Myosin_VII_N"/>
    <property type="match status" value="1"/>
</dbReference>
<feature type="region of interest" description="Actin-binding" evidence="12">
    <location>
        <begin position="642"/>
        <end position="664"/>
    </location>
</feature>
<dbReference type="GO" id="GO:0005524">
    <property type="term" value="F:ATP binding"/>
    <property type="evidence" value="ECO:0007669"/>
    <property type="project" value="UniProtKB-UniRule"/>
</dbReference>
<dbReference type="InterPro" id="IPR000857">
    <property type="entry name" value="MyTH4_dom"/>
</dbReference>
<evidence type="ECO:0000256" key="3">
    <source>
        <dbReference type="ARBA" id="ARBA00022443"/>
    </source>
</evidence>
<dbReference type="CDD" id="cd14473">
    <property type="entry name" value="FERM_B-lobe"/>
    <property type="match status" value="2"/>
</dbReference>
<dbReference type="CDD" id="cd13198">
    <property type="entry name" value="FERM_C1_MyoVII"/>
    <property type="match status" value="1"/>
</dbReference>
<dbReference type="Pfam" id="PF02174">
    <property type="entry name" value="IRS"/>
    <property type="match status" value="1"/>
</dbReference>
<dbReference type="Proteomes" id="UP001295444">
    <property type="component" value="Chromosome 02"/>
</dbReference>
<dbReference type="Pfam" id="PF00784">
    <property type="entry name" value="MyTH4"/>
    <property type="match status" value="2"/>
</dbReference>
<feature type="domain" description="FERM" evidence="14">
    <location>
        <begin position="1829"/>
        <end position="2131"/>
    </location>
</feature>
<dbReference type="InterPro" id="IPR029071">
    <property type="entry name" value="Ubiquitin-like_domsf"/>
</dbReference>
<dbReference type="SUPFAM" id="SSF54236">
    <property type="entry name" value="Ubiquitin-like"/>
    <property type="match status" value="2"/>
</dbReference>
<dbReference type="InterPro" id="IPR000048">
    <property type="entry name" value="IQ_motif_EF-hand-BS"/>
</dbReference>
<dbReference type="InterPro" id="IPR038185">
    <property type="entry name" value="MyTH4_dom_sf"/>
</dbReference>
<feature type="domain" description="Myosin motor" evidence="16">
    <location>
        <begin position="72"/>
        <end position="765"/>
    </location>
</feature>
<dbReference type="SMART" id="SM00242">
    <property type="entry name" value="MYSc"/>
    <property type="match status" value="1"/>
</dbReference>
<dbReference type="PRINTS" id="PR00193">
    <property type="entry name" value="MYOSINHEAVY"/>
</dbReference>
<dbReference type="PROSITE" id="PS50096">
    <property type="entry name" value="IQ"/>
    <property type="match status" value="4"/>
</dbReference>
<dbReference type="FunFam" id="1.10.10.820:FF:000001">
    <property type="entry name" value="Myosin heavy chain"/>
    <property type="match status" value="1"/>
</dbReference>
<keyword evidence="18" id="KW-1185">Reference proteome</keyword>
<name>A0AAD1RB97_PELCU</name>
<dbReference type="Pfam" id="PF21989">
    <property type="entry name" value="RA_2"/>
    <property type="match status" value="2"/>
</dbReference>
<dbReference type="Gene3D" id="3.10.20.90">
    <property type="entry name" value="Phosphatidylinositol 3-kinase Catalytic Subunit, Chain A, domain 1"/>
    <property type="match status" value="2"/>
</dbReference>
<dbReference type="SUPFAM" id="SSF52540">
    <property type="entry name" value="P-loop containing nucleoside triphosphate hydrolases"/>
    <property type="match status" value="2"/>
</dbReference>
<evidence type="ECO:0000256" key="11">
    <source>
        <dbReference type="PROSITE-ProRule" id="PRU00192"/>
    </source>
</evidence>
<dbReference type="Gene3D" id="1.20.5.190">
    <property type="match status" value="2"/>
</dbReference>
<dbReference type="InterPro" id="IPR036106">
    <property type="entry name" value="MYSc_Myo7"/>
</dbReference>
<protein>
    <submittedName>
        <fullName evidence="17">Unconventional myosin-VIIb</fullName>
    </submittedName>
</protein>
<dbReference type="Pfam" id="PF00612">
    <property type="entry name" value="IQ"/>
    <property type="match status" value="4"/>
</dbReference>
<evidence type="ECO:0000256" key="6">
    <source>
        <dbReference type="ARBA" id="ARBA00022741"/>
    </source>
</evidence>
<dbReference type="Gene3D" id="1.25.40.530">
    <property type="entry name" value="MyTH4 domain"/>
    <property type="match status" value="2"/>
</dbReference>
<dbReference type="SMART" id="SM00295">
    <property type="entry name" value="B41"/>
    <property type="match status" value="2"/>
</dbReference>
<dbReference type="CDD" id="cd17093">
    <property type="entry name" value="FERM2_F1_Myosin-VII"/>
    <property type="match status" value="1"/>
</dbReference>
<sequence>MASIQKANSASYHQAKHVWLEVSGTDSKLPIGAVVKESHTTETLLVDDDGKEHWISARNIKNVHPMHPSSSKGVEDMIRLGELNEAGIVHNLHVRYKEKNIYTYTGAILVAVNPYEELSFYHKEQIQQYRNRRIGELPPHIFALADTCFFNMQRNSIDQCCVISGESGAGKTESTKLMLQFLASASGQNSWIEQQILEANPIMEAFGNAKTIRNDNSSRFGKYIEIHFSKENVIEGARIEQFLLEKSRVCRQASGERNYHIFYCMLLGMGSSQKKELNLGSPSDFKYLTMGNCTSCEGRDDAKEFSKVHSAMKILLFTELEQNEIYKMLAAILHLGNLDFKGAMYGNLDYSDVPESIHLSTVAALLEVDSSELKSCLTNHSIIVRGENVSKPLNCIQASDGRDAFMKGIYGRMFMWIVNKINGAIFTPESNDLGKERKSIGLLDIFGFEQFNTNSFEQLCINFANEHLQQFFVRHVFKLEQDEYNAEMIPWNHIDFTDNQRALDVIALRPMNIISLIDEESKFPKGTDATMLIKLNSIHSKSSIYIPSKSDHDTKFGISHFAGVVYYETEGFLDKNRDLLSTDILLMIHSSRSNFVKKMFQVEKHSGTSTRSVIRHSGLNPHKIADTSKSLPTLGGQFKQSLEQLMKILSSCQPFFIRCIKPNDFKKPSVFDRELCLRQLRYSGMMETIRIRKAGYPIRYNFSEFFYRFRALLPLTSPHRKTWDHLACSKDIIETVIGKGGDWKVGKTKLFLKDHHDTKLEVEREKALTSKAIIIQKTFRGFKDRKHFLLQRKSAVKIQAVWKGYYAKKTYQKMRHGFQRLQAVVKSRQVRQQYEKKLGMITKIQALSRGFLTRKKIKQRSKAVLVLQTYTRGMLARNQYRRLKKHDYISQDEWQEAETQKAMQKDLQVQQEKETLEMVEQVFGFLPALVDLESPPILNEVDLDALPLVPQGDIDNLAEFTFPKFASTYFQGSATHTYIKRTLHQPLLYHEDQSDVLASLAVWKIILRFMGDLPEPALYAKRSNRSGSVITQIYDTLTRKNNIRSAMKDNMEGSQRGIRKGKAAKEISSMKLKRSSKIAGQVASQLNSGDDFLEEDNSLIDKPMSIMEKIHFIAGNGILRPEIRDEIYCQICKQLSGNSNRNSFARGWILMSLCLGCFPPSEKFLKYLQNFIQGSQIAHSSVCMKQLARTVANGVRSEPPSWLEWQAMRGKASWSIPVSVMTGQSLNIQSDSATSAREVCKSIAQKLQLRDTFGFSVYISIYDKVWSLGFGSEHLMDGISQCEQLANNQGEKEMYAPWRLFFRKEIFTPWHNSSKDPVSTELIYNQVIRGLRFGEYRCTKEDDLVNLMSKHHYIKFGEEWNEVHIQDVIRDCISPKQLESKPAAHWATLLKQKQSEAQDVTEHLTALQVKETFVEYSRLHWPLLFSKFYEATKFSGPSISRNHFIVAINWKEVSFLDEQEKKLLEISFPELIGIRTKRAEKSYGQCCVLKTLRGEEYILTSQNSEEIAQLLLHFLDGLKARSQYAVALQDSSKIAADTLGPKSKLPSDEPELLGFRTGDVLLLNQSPDVQLGHNWIYAHNERTEKSGAVPLDAIYIIPTLSKPTSEILRLIVMSPEQRRSEFLNNHLDNFNIQEEEKPYTLEEFSIQHFRPPDPESVSRAVLQRSRVKSQLWAYSREPLRQPLLRKVCEVSDLRDYACQAFNAIMKYMGDYPSKQSRSPAEFTDQIFSGPMREDLLRDEIYCQILKQMTGNKNSYSLGGGWQLLCLCSGLFPPSKQLLVHVQKFIDSRRKEPLAKECMRRIQKVLQNGNRKQPPHLVEVEAIQQMSTKIFHKVYFPNDKEEVFEVGTNTKVREVCQNISTKLQLSSWEGFSLFLKIGDKVISLNEQDFFYDSLRELNDYNKKSRPAAGAPSFATFQLYFMRKLWVNLQPGKDLKADCIFHYHQELPKYLRGYHRCTPEDAVNLAGLIYKVQYINDRSHLATINKSLKEVVPEYLLRLSTPDEWKKNIIAAYNKHENKTVDEAKVAFLKQISRWPTFGSAFFEVKQSSDSSFPEIVLIAINRHGVSLYHPKTKELLVNHPFNKISRWNSGNTYFQMTTGNLVRDNKILCETSLGYKMDDLMTSYIQYYVSKHQQAS</sequence>
<dbReference type="Pfam" id="PF21998">
    <property type="entry name" value="FERM_C1_MyoVII"/>
    <property type="match status" value="1"/>
</dbReference>
<dbReference type="SUPFAM" id="SSF47031">
    <property type="entry name" value="Second domain of FERM"/>
    <property type="match status" value="2"/>
</dbReference>
<evidence type="ECO:0000256" key="7">
    <source>
        <dbReference type="ARBA" id="ARBA00022840"/>
    </source>
</evidence>
<evidence type="ECO:0000256" key="5">
    <source>
        <dbReference type="ARBA" id="ARBA00022737"/>
    </source>
</evidence>
<dbReference type="InterPro" id="IPR035963">
    <property type="entry name" value="FERM_2"/>
</dbReference>
<evidence type="ECO:0000259" key="13">
    <source>
        <dbReference type="PROSITE" id="PS50002"/>
    </source>
</evidence>
<dbReference type="Gene3D" id="2.30.30.40">
    <property type="entry name" value="SH3 Domains"/>
    <property type="match status" value="1"/>
</dbReference>
<dbReference type="InterPro" id="IPR001452">
    <property type="entry name" value="SH3_domain"/>
</dbReference>
<dbReference type="InterPro" id="IPR051567">
    <property type="entry name" value="Unconventional_Myosin_ATPase"/>
</dbReference>
<accession>A0AAD1RB97</accession>
<comment type="subcellular location">
    <subcellularLocation>
        <location evidence="1">Cytoplasm</location>
    </subcellularLocation>
</comment>
<dbReference type="InterPro" id="IPR011993">
    <property type="entry name" value="PH-like_dom_sf"/>
</dbReference>
<dbReference type="PANTHER" id="PTHR22692">
    <property type="entry name" value="MYOSIN VII, XV"/>
    <property type="match status" value="1"/>
</dbReference>
<evidence type="ECO:0000259" key="14">
    <source>
        <dbReference type="PROSITE" id="PS50057"/>
    </source>
</evidence>
<feature type="binding site" evidence="12">
    <location>
        <begin position="165"/>
        <end position="172"/>
    </location>
    <ligand>
        <name>ATP</name>
        <dbReference type="ChEBI" id="CHEBI:30616"/>
    </ligand>
</feature>
<dbReference type="Gene3D" id="6.20.240.20">
    <property type="match status" value="1"/>
</dbReference>
<evidence type="ECO:0000256" key="1">
    <source>
        <dbReference type="ARBA" id="ARBA00004496"/>
    </source>
</evidence>
<dbReference type="CDD" id="cd17092">
    <property type="entry name" value="FERM1_F1_Myosin-VII"/>
    <property type="match status" value="1"/>
</dbReference>
<keyword evidence="9 12" id="KW-0505">Motor protein</keyword>